<comment type="caution">
    <text evidence="3">The sequence shown here is derived from an EMBL/GenBank/DDBJ whole genome shotgun (WGS) entry which is preliminary data.</text>
</comment>
<protein>
    <recommendedName>
        <fullName evidence="2">VTT domain-containing protein</fullName>
    </recommendedName>
</protein>
<evidence type="ECO:0000313" key="4">
    <source>
        <dbReference type="Proteomes" id="UP000604046"/>
    </source>
</evidence>
<organism evidence="3 4">
    <name type="scientific">Symbiodinium natans</name>
    <dbReference type="NCBI Taxonomy" id="878477"/>
    <lineage>
        <taxon>Eukaryota</taxon>
        <taxon>Sar</taxon>
        <taxon>Alveolata</taxon>
        <taxon>Dinophyceae</taxon>
        <taxon>Suessiales</taxon>
        <taxon>Symbiodiniaceae</taxon>
        <taxon>Symbiodinium</taxon>
    </lineage>
</organism>
<dbReference type="PANTHER" id="PTHR46826">
    <property type="match status" value="1"/>
</dbReference>
<feature type="region of interest" description="Disordered" evidence="1">
    <location>
        <begin position="121"/>
        <end position="241"/>
    </location>
</feature>
<feature type="compositionally biased region" description="Polar residues" evidence="1">
    <location>
        <begin position="139"/>
        <end position="149"/>
    </location>
</feature>
<feature type="domain" description="VTT" evidence="2">
    <location>
        <begin position="513"/>
        <end position="633"/>
    </location>
</feature>
<gene>
    <name evidence="3" type="ORF">SNAT2548_LOCUS32415</name>
</gene>
<evidence type="ECO:0000259" key="2">
    <source>
        <dbReference type="Pfam" id="PF09335"/>
    </source>
</evidence>
<proteinExistence type="predicted"/>
<feature type="compositionally biased region" description="Basic residues" evidence="1">
    <location>
        <begin position="166"/>
        <end position="180"/>
    </location>
</feature>
<keyword evidence="4" id="KW-1185">Reference proteome</keyword>
<dbReference type="Pfam" id="PF09335">
    <property type="entry name" value="VTT_dom"/>
    <property type="match status" value="1"/>
</dbReference>
<feature type="compositionally biased region" description="Basic residues" evidence="1">
    <location>
        <begin position="225"/>
        <end position="241"/>
    </location>
</feature>
<reference evidence="3" key="1">
    <citation type="submission" date="2021-02" db="EMBL/GenBank/DDBJ databases">
        <authorList>
            <person name="Dougan E. K."/>
            <person name="Rhodes N."/>
            <person name="Thang M."/>
            <person name="Chan C."/>
        </authorList>
    </citation>
    <scope>NUCLEOTIDE SEQUENCE</scope>
</reference>
<dbReference type="Proteomes" id="UP000604046">
    <property type="component" value="Unassembled WGS sequence"/>
</dbReference>
<dbReference type="OrthoDB" id="498160at2759"/>
<dbReference type="PANTHER" id="PTHR46826:SF1">
    <property type="entry name" value="TVP38_TMEM64 FAMILY MEMBRANE PROTEIN YDJX"/>
    <property type="match status" value="1"/>
</dbReference>
<name>A0A812UJD7_9DINO</name>
<dbReference type="InterPro" id="IPR032816">
    <property type="entry name" value="VTT_dom"/>
</dbReference>
<dbReference type="AlphaFoldDB" id="A0A812UJD7"/>
<feature type="region of interest" description="Disordered" evidence="1">
    <location>
        <begin position="262"/>
        <end position="284"/>
    </location>
</feature>
<sequence>MAQSDVPLGPQGSFFNDSERLWAQPSLLRAANEAVNEALPERAGQATAVPCQPEAEALKGVFSILESEGRFSLFLFTLLSTGLRLRHPLEEREKAWPANLPYHRIAPSTAKNAEQAEAKMKAQVQPAAHAAPHLQPRATQASRATQEPQTAAAAVHGVHPQAPAQRARRPASAKISKHKRVAEPEEDIYEDVEGAHMDRESAPSFSAEAQAPETERPVNVPPEVRHHRARRPASAKVHKHKRVMEHCENAEDIYDDLEPSLVESSEFSEQDAELTPPPQGVDEWIHQESFPRPFPFPSAKKVISIRSRQAAKDSLSSAPLKSAASYRALGKWWNETYEFWDALEIWNAPSLKEDKRPEALELSQLLERVNATALKANAETGEEKTRTRQDLSNLLELLPGVTIAYYRMRFTSVFDKAPVKRGLSSSAVYANLALLAVFVRVVAPRLLAADNLDEFFEAVQPLGVPDRASLMNVLQSVAAYDTATKVGLYVLAFVAEKLFMLTEFLPIQIALKTLAPIIFGGLVQGALASAATETLAATSNFLLGRSFLADGLRGFSIFGSEPVGKASWFHSLEKAAKEDGARLTLLLRLAPVLPLPFDSYWYLLGALDVALADFALAHFAGCLKTAFLDASFGMLLLTSVGNDGSVVQSQAQQIVLVESIAFAVVAILVGTVATRLLNELLGLEEESKEESKDESKDESARPVD</sequence>
<feature type="compositionally biased region" description="Low complexity" evidence="1">
    <location>
        <begin position="122"/>
        <end position="138"/>
    </location>
</feature>
<dbReference type="EMBL" id="CAJNDS010002710">
    <property type="protein sequence ID" value="CAE7569863.1"/>
    <property type="molecule type" value="Genomic_DNA"/>
</dbReference>
<feature type="compositionally biased region" description="Basic and acidic residues" evidence="1">
    <location>
        <begin position="689"/>
        <end position="704"/>
    </location>
</feature>
<dbReference type="InterPro" id="IPR053240">
    <property type="entry name" value="VTT_domain"/>
</dbReference>
<feature type="region of interest" description="Disordered" evidence="1">
    <location>
        <begin position="684"/>
        <end position="704"/>
    </location>
</feature>
<evidence type="ECO:0000256" key="1">
    <source>
        <dbReference type="SAM" id="MobiDB-lite"/>
    </source>
</evidence>
<evidence type="ECO:0000313" key="3">
    <source>
        <dbReference type="EMBL" id="CAE7569863.1"/>
    </source>
</evidence>
<accession>A0A812UJD7</accession>